<feature type="domain" description="Glycosyl transferase family 1" evidence="1">
    <location>
        <begin position="198"/>
        <end position="349"/>
    </location>
</feature>
<evidence type="ECO:0000313" key="3">
    <source>
        <dbReference type="EMBL" id="OGC85089.1"/>
    </source>
</evidence>
<proteinExistence type="predicted"/>
<organism evidence="3 4">
    <name type="scientific">Candidatus Adlerbacteria bacterium RIFCSPHIGHO2_12_FULL_53_18</name>
    <dbReference type="NCBI Taxonomy" id="1797242"/>
    <lineage>
        <taxon>Bacteria</taxon>
        <taxon>Candidatus Adleribacteriota</taxon>
    </lineage>
</organism>
<dbReference type="InterPro" id="IPR028098">
    <property type="entry name" value="Glyco_trans_4-like_N"/>
</dbReference>
<feature type="domain" description="Glycosyltransferase subfamily 4-like N-terminal" evidence="2">
    <location>
        <begin position="14"/>
        <end position="187"/>
    </location>
</feature>
<dbReference type="Proteomes" id="UP000178091">
    <property type="component" value="Unassembled WGS sequence"/>
</dbReference>
<dbReference type="AlphaFoldDB" id="A0A1F4XTP3"/>
<protein>
    <recommendedName>
        <fullName evidence="5">Glycosyltransferase subfamily 4-like N-terminal domain-containing protein</fullName>
    </recommendedName>
</protein>
<dbReference type="InterPro" id="IPR050194">
    <property type="entry name" value="Glycosyltransferase_grp1"/>
</dbReference>
<evidence type="ECO:0008006" key="5">
    <source>
        <dbReference type="Google" id="ProtNLM"/>
    </source>
</evidence>
<dbReference type="Pfam" id="PF13439">
    <property type="entry name" value="Glyco_transf_4"/>
    <property type="match status" value="1"/>
</dbReference>
<dbReference type="SUPFAM" id="SSF53756">
    <property type="entry name" value="UDP-Glycosyltransferase/glycogen phosphorylase"/>
    <property type="match status" value="1"/>
</dbReference>
<dbReference type="PANTHER" id="PTHR45947">
    <property type="entry name" value="SULFOQUINOVOSYL TRANSFERASE SQD2"/>
    <property type="match status" value="1"/>
</dbReference>
<reference evidence="3 4" key="1">
    <citation type="journal article" date="2016" name="Nat. Commun.">
        <title>Thousands of microbial genomes shed light on interconnected biogeochemical processes in an aquifer system.</title>
        <authorList>
            <person name="Anantharaman K."/>
            <person name="Brown C.T."/>
            <person name="Hug L.A."/>
            <person name="Sharon I."/>
            <person name="Castelle C.J."/>
            <person name="Probst A.J."/>
            <person name="Thomas B.C."/>
            <person name="Singh A."/>
            <person name="Wilkins M.J."/>
            <person name="Karaoz U."/>
            <person name="Brodie E.L."/>
            <person name="Williams K.H."/>
            <person name="Hubbard S.S."/>
            <person name="Banfield J.F."/>
        </authorList>
    </citation>
    <scope>NUCLEOTIDE SEQUENCE [LARGE SCALE GENOMIC DNA]</scope>
</reference>
<dbReference type="Gene3D" id="3.40.50.2000">
    <property type="entry name" value="Glycogen Phosphorylase B"/>
    <property type="match status" value="2"/>
</dbReference>
<dbReference type="CDD" id="cd03801">
    <property type="entry name" value="GT4_PimA-like"/>
    <property type="match status" value="1"/>
</dbReference>
<dbReference type="PANTHER" id="PTHR45947:SF3">
    <property type="entry name" value="SULFOQUINOVOSYL TRANSFERASE SQD2"/>
    <property type="match status" value="1"/>
</dbReference>
<sequence length="377" mass="42611">MKILLVSHYYPPHMGGMELVAQYQATYLAAQGHAATVVTSKVHAAEQNSVQKSLELARVRALNFFESLWGIPFPIFSPTLLLVLMRSAKKADVVHIHDAFYISSFVAAVCARWYRKPIVLMQHVEMVNHPSALVMFLQRAVYATTGAYIFKVSDKILTLNDRVEQFLIEQGVPQKKLIRFLNGVDTELFYPAIPEEKRILKEKLHLNPDKKAVLFVGRFVPKKGFQKLLALRDTEYQLVFCGGSKPDQAPENAVFMGPMPHVDTAPVYRAADIFVLPSEGEGFPLSVQEAMASGLPVITTNDRGYQRYAFNHDRICLIDNPTVQSIEAAIRDLLNDPDRMEAMSRYSREYALAHFSWPKVIARLIDSYKEVCKPPLV</sequence>
<name>A0A1F4XTP3_9BACT</name>
<evidence type="ECO:0000259" key="1">
    <source>
        <dbReference type="Pfam" id="PF00534"/>
    </source>
</evidence>
<dbReference type="Pfam" id="PF00534">
    <property type="entry name" value="Glycos_transf_1"/>
    <property type="match status" value="1"/>
</dbReference>
<dbReference type="EMBL" id="MEWW01000004">
    <property type="protein sequence ID" value="OGC85089.1"/>
    <property type="molecule type" value="Genomic_DNA"/>
</dbReference>
<evidence type="ECO:0000313" key="4">
    <source>
        <dbReference type="Proteomes" id="UP000178091"/>
    </source>
</evidence>
<evidence type="ECO:0000259" key="2">
    <source>
        <dbReference type="Pfam" id="PF13439"/>
    </source>
</evidence>
<gene>
    <name evidence="3" type="ORF">A3F55_03065</name>
</gene>
<dbReference type="GO" id="GO:0016757">
    <property type="term" value="F:glycosyltransferase activity"/>
    <property type="evidence" value="ECO:0007669"/>
    <property type="project" value="InterPro"/>
</dbReference>
<comment type="caution">
    <text evidence="3">The sequence shown here is derived from an EMBL/GenBank/DDBJ whole genome shotgun (WGS) entry which is preliminary data.</text>
</comment>
<dbReference type="InterPro" id="IPR001296">
    <property type="entry name" value="Glyco_trans_1"/>
</dbReference>
<accession>A0A1F4XTP3</accession>